<dbReference type="EMBL" id="CAJNOE010000029">
    <property type="protein sequence ID" value="CAF0766925.1"/>
    <property type="molecule type" value="Genomic_DNA"/>
</dbReference>
<dbReference type="EMBL" id="CAJOBB010005424">
    <property type="protein sequence ID" value="CAF4127957.1"/>
    <property type="molecule type" value="Genomic_DNA"/>
</dbReference>
<evidence type="ECO:0000313" key="3">
    <source>
        <dbReference type="Proteomes" id="UP000663868"/>
    </source>
</evidence>
<organism evidence="2 3">
    <name type="scientific">Adineta steineri</name>
    <dbReference type="NCBI Taxonomy" id="433720"/>
    <lineage>
        <taxon>Eukaryota</taxon>
        <taxon>Metazoa</taxon>
        <taxon>Spiralia</taxon>
        <taxon>Gnathifera</taxon>
        <taxon>Rotifera</taxon>
        <taxon>Eurotatoria</taxon>
        <taxon>Bdelloidea</taxon>
        <taxon>Adinetida</taxon>
        <taxon>Adinetidae</taxon>
        <taxon>Adineta</taxon>
    </lineage>
</organism>
<protein>
    <submittedName>
        <fullName evidence="2">Uncharacterized protein</fullName>
    </submittedName>
</protein>
<dbReference type="Proteomes" id="UP000663860">
    <property type="component" value="Unassembled WGS sequence"/>
</dbReference>
<dbReference type="Proteomes" id="UP000663868">
    <property type="component" value="Unassembled WGS sequence"/>
</dbReference>
<dbReference type="AlphaFoldDB" id="A0A819WPB9"/>
<comment type="caution">
    <text evidence="2">The sequence shown here is derived from an EMBL/GenBank/DDBJ whole genome shotgun (WGS) entry which is preliminary data.</text>
</comment>
<proteinExistence type="predicted"/>
<accession>A0A819WPB9</accession>
<reference evidence="2" key="1">
    <citation type="submission" date="2021-02" db="EMBL/GenBank/DDBJ databases">
        <authorList>
            <person name="Nowell W R."/>
        </authorList>
    </citation>
    <scope>NUCLEOTIDE SEQUENCE</scope>
</reference>
<gene>
    <name evidence="1" type="ORF">IZO911_LOCUS5049</name>
    <name evidence="2" type="ORF">KXQ929_LOCUS36013</name>
</gene>
<evidence type="ECO:0000313" key="2">
    <source>
        <dbReference type="EMBL" id="CAF4127957.1"/>
    </source>
</evidence>
<name>A0A819WPB9_9BILA</name>
<evidence type="ECO:0000313" key="1">
    <source>
        <dbReference type="EMBL" id="CAF0766925.1"/>
    </source>
</evidence>
<sequence length="127" mass="14479">MADNQAYLMKNDDKPRVRQRADPEMIKHFINWLVESDTLVSGTYGLTVLRMDNGEKQEIPQQILQLQKSHAILNYQKYCEETDCEGLSTSKLYDILNGIKPAQQKVVAGLDEFVVEGVEAWKSLSSM</sequence>